<evidence type="ECO:0000256" key="6">
    <source>
        <dbReference type="ARBA" id="ARBA00022918"/>
    </source>
</evidence>
<keyword evidence="2" id="KW-0548">Nucleotidyltransferase</keyword>
<evidence type="ECO:0000259" key="7">
    <source>
        <dbReference type="Pfam" id="PF17917"/>
    </source>
</evidence>
<dbReference type="InterPro" id="IPR054465">
    <property type="entry name" value="Integrase_p58-like_C"/>
</dbReference>
<protein>
    <submittedName>
        <fullName evidence="9">Uncharacterized protein</fullName>
    </submittedName>
</protein>
<dbReference type="InterPro" id="IPR041373">
    <property type="entry name" value="RT_RNaseH"/>
</dbReference>
<keyword evidence="3" id="KW-0540">Nuclease</keyword>
<evidence type="ECO:0000259" key="8">
    <source>
        <dbReference type="Pfam" id="PF22938"/>
    </source>
</evidence>
<dbReference type="GO" id="GO:0016787">
    <property type="term" value="F:hydrolase activity"/>
    <property type="evidence" value="ECO:0007669"/>
    <property type="project" value="UniProtKB-KW"/>
</dbReference>
<keyword evidence="5" id="KW-0378">Hydrolase</keyword>
<dbReference type="GO" id="GO:0003964">
    <property type="term" value="F:RNA-directed DNA polymerase activity"/>
    <property type="evidence" value="ECO:0007669"/>
    <property type="project" value="UniProtKB-KW"/>
</dbReference>
<name>A0A6A4S4U4_SCOMX</name>
<dbReference type="Proteomes" id="UP000438429">
    <property type="component" value="Unassembled WGS sequence"/>
</dbReference>
<dbReference type="Pfam" id="PF22938">
    <property type="entry name" value="Integrase_p58_C"/>
    <property type="match status" value="1"/>
</dbReference>
<reference evidence="9 10" key="1">
    <citation type="submission" date="2019-06" db="EMBL/GenBank/DDBJ databases">
        <title>Draft genomes of female and male turbot (Scophthalmus maximus).</title>
        <authorList>
            <person name="Xu H."/>
            <person name="Xu X.-W."/>
            <person name="Shao C."/>
            <person name="Chen S."/>
        </authorList>
    </citation>
    <scope>NUCLEOTIDE SEQUENCE [LARGE SCALE GENOMIC DNA]</scope>
    <source>
        <strain evidence="9">Ysfricsl-2016a</strain>
        <tissue evidence="9">Blood</tissue>
    </source>
</reference>
<keyword evidence="1" id="KW-0808">Transferase</keyword>
<comment type="caution">
    <text evidence="9">The sequence shown here is derived from an EMBL/GenBank/DDBJ whole genome shotgun (WGS) entry which is preliminary data.</text>
</comment>
<dbReference type="PANTHER" id="PTHR34072:SF49">
    <property type="entry name" value="RIBONUCLEASE H"/>
    <property type="match status" value="1"/>
</dbReference>
<dbReference type="PANTHER" id="PTHR34072">
    <property type="entry name" value="ENZYMATIC POLYPROTEIN-RELATED"/>
    <property type="match status" value="1"/>
</dbReference>
<feature type="domain" description="Integrase p58-like C-terminal" evidence="8">
    <location>
        <begin position="305"/>
        <end position="338"/>
    </location>
</feature>
<dbReference type="Pfam" id="PF17917">
    <property type="entry name" value="RT_RNaseH"/>
    <property type="match status" value="1"/>
</dbReference>
<evidence type="ECO:0000256" key="4">
    <source>
        <dbReference type="ARBA" id="ARBA00022759"/>
    </source>
</evidence>
<dbReference type="AlphaFoldDB" id="A0A6A4S4U4"/>
<dbReference type="GO" id="GO:0004519">
    <property type="term" value="F:endonuclease activity"/>
    <property type="evidence" value="ECO:0007669"/>
    <property type="project" value="UniProtKB-KW"/>
</dbReference>
<dbReference type="EMBL" id="VEVO01000019">
    <property type="protein sequence ID" value="KAF0026161.1"/>
    <property type="molecule type" value="Genomic_DNA"/>
</dbReference>
<proteinExistence type="predicted"/>
<organism evidence="9 10">
    <name type="scientific">Scophthalmus maximus</name>
    <name type="common">Turbot</name>
    <name type="synonym">Psetta maxima</name>
    <dbReference type="NCBI Taxonomy" id="52904"/>
    <lineage>
        <taxon>Eukaryota</taxon>
        <taxon>Metazoa</taxon>
        <taxon>Chordata</taxon>
        <taxon>Craniata</taxon>
        <taxon>Vertebrata</taxon>
        <taxon>Euteleostomi</taxon>
        <taxon>Actinopterygii</taxon>
        <taxon>Neopterygii</taxon>
        <taxon>Teleostei</taxon>
        <taxon>Neoteleostei</taxon>
        <taxon>Acanthomorphata</taxon>
        <taxon>Carangaria</taxon>
        <taxon>Pleuronectiformes</taxon>
        <taxon>Pleuronectoidei</taxon>
        <taxon>Scophthalmidae</taxon>
        <taxon>Scophthalmus</taxon>
    </lineage>
</organism>
<accession>A0A6A4S4U4</accession>
<evidence type="ECO:0000256" key="1">
    <source>
        <dbReference type="ARBA" id="ARBA00022679"/>
    </source>
</evidence>
<keyword evidence="4" id="KW-0255">Endonuclease</keyword>
<evidence type="ECO:0000256" key="3">
    <source>
        <dbReference type="ARBA" id="ARBA00022722"/>
    </source>
</evidence>
<evidence type="ECO:0000313" key="9">
    <source>
        <dbReference type="EMBL" id="KAF0026161.1"/>
    </source>
</evidence>
<evidence type="ECO:0000313" key="10">
    <source>
        <dbReference type="Proteomes" id="UP000438429"/>
    </source>
</evidence>
<evidence type="ECO:0000256" key="2">
    <source>
        <dbReference type="ARBA" id="ARBA00022695"/>
    </source>
</evidence>
<evidence type="ECO:0000256" key="5">
    <source>
        <dbReference type="ARBA" id="ARBA00022801"/>
    </source>
</evidence>
<dbReference type="InterPro" id="IPR043502">
    <property type="entry name" value="DNA/RNA_pol_sf"/>
</dbReference>
<gene>
    <name evidence="9" type="ORF">F2P81_020898</name>
</gene>
<dbReference type="SUPFAM" id="SSF56672">
    <property type="entry name" value="DNA/RNA polymerases"/>
    <property type="match status" value="1"/>
</dbReference>
<keyword evidence="6" id="KW-0695">RNA-directed DNA polymerase</keyword>
<dbReference type="CDD" id="cd09274">
    <property type="entry name" value="RNase_HI_RT_Ty3"/>
    <property type="match status" value="1"/>
</dbReference>
<feature type="domain" description="Reverse transcriptase RNase H-like" evidence="7">
    <location>
        <begin position="35"/>
        <end position="114"/>
    </location>
</feature>
<sequence length="360" mass="40836">MQGTATSRAQRHWTPLCQRSTCSGTDQNLSTCSATGGEERVLAYGSRQLSATEQNYCTTRRELLAAVEFTSHLRQYLLGRPFIICTDHSGLRWLTKLREPDGQLARWLEKVAEYDFQVIRRQGNTTKTLMRFQGDPAERHADVQCQSLTPPTSIMMHKAVQCNLASNLPEANPTEQPPVRVVEPDGCQREYSAAEIEFAPVGVEDGPYGSSDCAAFHPNYCRVSEPHQANLFGGWTQEQLSNAQETDMDIAPVRRWMDGERGRPPWADIAACSPATEAYWAQWERLKNNKRVKNKVRKFLPSYEGPYFVVGMLDDLVYRIKNGPRTKTTVAHHDKLKPYCSRTPLDNSWVFQDAETWTTT</sequence>